<evidence type="ECO:0000256" key="1">
    <source>
        <dbReference type="ARBA" id="ARBA00001946"/>
    </source>
</evidence>
<evidence type="ECO:0000313" key="7">
    <source>
        <dbReference type="Proteomes" id="UP000066487"/>
    </source>
</evidence>
<dbReference type="RefSeq" id="WP_054598275.1">
    <property type="nucleotide sequence ID" value="NZ_CP012830.1"/>
</dbReference>
<dbReference type="SFLD" id="SFLDS00003">
    <property type="entry name" value="Haloacid_Dehalogenase"/>
    <property type="match status" value="1"/>
</dbReference>
<dbReference type="CDD" id="cd07505">
    <property type="entry name" value="HAD_BPGM-like"/>
    <property type="match status" value="1"/>
</dbReference>
<evidence type="ECO:0000256" key="4">
    <source>
        <dbReference type="ARBA" id="ARBA00022842"/>
    </source>
</evidence>
<dbReference type="Gene3D" id="3.40.50.1000">
    <property type="entry name" value="HAD superfamily/HAD-like"/>
    <property type="match status" value="1"/>
</dbReference>
<name>A0A0N9W1C8_PSEFL</name>
<reference evidence="7" key="1">
    <citation type="submission" date="2015-09" db="EMBL/GenBank/DDBJ databases">
        <title>Whole genome sequence of Pseudomonas fluorescens FW300-N2E3.</title>
        <authorList>
            <person name="Ray J."/>
            <person name="Melnyk R."/>
            <person name="Deutschbauer A."/>
        </authorList>
    </citation>
    <scope>NUCLEOTIDE SEQUENCE [LARGE SCALE GENOMIC DNA]</scope>
    <source>
        <strain evidence="7">FW300-N2E3</strain>
    </source>
</reference>
<dbReference type="PANTHER" id="PTHR46193:SF18">
    <property type="entry name" value="HEXITOL PHOSPHATASE B"/>
    <property type="match status" value="1"/>
</dbReference>
<dbReference type="SFLD" id="SFLDG01135">
    <property type="entry name" value="C1.5.6:_HAD__Beta-PGM__Phospha"/>
    <property type="match status" value="1"/>
</dbReference>
<sequence>MLNALLFDLDGTLTDTDALHLLALQQLLLEEDGRVFSKAEFEAHVSGQANANMCRYLFPDRSVAEREAFAERKEVRFRELSPQLTPMAGLVRLLDFAKAQDIGIAVVTNAPRANADHMLRALGLRERFEHIVVAEELPRAKPDPLPYLTGLERLQASAKVTLAFEDSIPGLTAAVNAGIFTVGLVTSQRRETLLAAGAHLVIEDFDDPQLWAVIDRMLSRQGL</sequence>
<keyword evidence="3" id="KW-0479">Metal-binding</keyword>
<evidence type="ECO:0000313" key="6">
    <source>
        <dbReference type="EMBL" id="ALI05109.1"/>
    </source>
</evidence>
<protein>
    <submittedName>
        <fullName evidence="6">Haloacid dehalogenase</fullName>
    </submittedName>
</protein>
<organism evidence="6 7">
    <name type="scientific">Pseudomonas fluorescens</name>
    <dbReference type="NCBI Taxonomy" id="294"/>
    <lineage>
        <taxon>Bacteria</taxon>
        <taxon>Pseudomonadati</taxon>
        <taxon>Pseudomonadota</taxon>
        <taxon>Gammaproteobacteria</taxon>
        <taxon>Pseudomonadales</taxon>
        <taxon>Pseudomonadaceae</taxon>
        <taxon>Pseudomonas</taxon>
    </lineage>
</organism>
<dbReference type="InterPro" id="IPR006439">
    <property type="entry name" value="HAD-SF_hydro_IA"/>
</dbReference>
<proteinExistence type="inferred from homology"/>
<dbReference type="OrthoDB" id="5293434at2"/>
<gene>
    <name evidence="6" type="ORF">AO353_19515</name>
</gene>
<evidence type="ECO:0000256" key="5">
    <source>
        <dbReference type="ARBA" id="ARBA00023277"/>
    </source>
</evidence>
<dbReference type="PANTHER" id="PTHR46193">
    <property type="entry name" value="6-PHOSPHOGLUCONATE PHOSPHATASE"/>
    <property type="match status" value="1"/>
</dbReference>
<dbReference type="AlphaFoldDB" id="A0A0N9W1C8"/>
<dbReference type="InterPro" id="IPR023214">
    <property type="entry name" value="HAD_sf"/>
</dbReference>
<comment type="cofactor">
    <cofactor evidence="1">
        <name>Mg(2+)</name>
        <dbReference type="ChEBI" id="CHEBI:18420"/>
    </cofactor>
</comment>
<dbReference type="InterPro" id="IPR023198">
    <property type="entry name" value="PGP-like_dom2"/>
</dbReference>
<dbReference type="EMBL" id="CP012830">
    <property type="protein sequence ID" value="ALI05109.1"/>
    <property type="molecule type" value="Genomic_DNA"/>
</dbReference>
<dbReference type="InterPro" id="IPR051600">
    <property type="entry name" value="Beta-PGM-like"/>
</dbReference>
<keyword evidence="5" id="KW-0119">Carbohydrate metabolism</keyword>
<dbReference type="InterPro" id="IPR041492">
    <property type="entry name" value="HAD_2"/>
</dbReference>
<dbReference type="SFLD" id="SFLDG01129">
    <property type="entry name" value="C1.5:_HAD__Beta-PGM__Phosphata"/>
    <property type="match status" value="1"/>
</dbReference>
<dbReference type="Gene3D" id="1.10.150.240">
    <property type="entry name" value="Putative phosphatase, domain 2"/>
    <property type="match status" value="1"/>
</dbReference>
<accession>A0A0N9W1C8</accession>
<dbReference type="NCBIfam" id="TIGR01509">
    <property type="entry name" value="HAD-SF-IA-v3"/>
    <property type="match status" value="1"/>
</dbReference>
<dbReference type="SUPFAM" id="SSF56784">
    <property type="entry name" value="HAD-like"/>
    <property type="match status" value="1"/>
</dbReference>
<evidence type="ECO:0000256" key="3">
    <source>
        <dbReference type="ARBA" id="ARBA00022723"/>
    </source>
</evidence>
<comment type="similarity">
    <text evidence="2">Belongs to the HAD-like hydrolase superfamily. CbbY/CbbZ/Gph/YieH family.</text>
</comment>
<dbReference type="InterPro" id="IPR036412">
    <property type="entry name" value="HAD-like_sf"/>
</dbReference>
<keyword evidence="4" id="KW-0460">Magnesium</keyword>
<dbReference type="Proteomes" id="UP000066487">
    <property type="component" value="Chromosome"/>
</dbReference>
<dbReference type="Pfam" id="PF13419">
    <property type="entry name" value="HAD_2"/>
    <property type="match status" value="1"/>
</dbReference>
<dbReference type="GO" id="GO:0003824">
    <property type="term" value="F:catalytic activity"/>
    <property type="evidence" value="ECO:0007669"/>
    <property type="project" value="UniProtKB-ARBA"/>
</dbReference>
<evidence type="ECO:0000256" key="2">
    <source>
        <dbReference type="ARBA" id="ARBA00006171"/>
    </source>
</evidence>
<dbReference type="GO" id="GO:0046872">
    <property type="term" value="F:metal ion binding"/>
    <property type="evidence" value="ECO:0007669"/>
    <property type="project" value="UniProtKB-KW"/>
</dbReference>
<reference evidence="6 7" key="2">
    <citation type="journal article" date="2018" name="Nature">
        <title>Mutant phenotypes for thousands of bacterial genes of unknown function.</title>
        <authorList>
            <person name="Price M.N."/>
            <person name="Wetmore K.M."/>
            <person name="Waters R.J."/>
            <person name="Callaghan M."/>
            <person name="Ray J."/>
            <person name="Liu H."/>
            <person name="Kuehl J.V."/>
            <person name="Melnyk R.A."/>
            <person name="Lamson J.S."/>
            <person name="Suh Y."/>
            <person name="Carlson H.K."/>
            <person name="Esquivel Z."/>
            <person name="Sadeeshkumar H."/>
            <person name="Chakraborty R."/>
            <person name="Zane G.M."/>
            <person name="Rubin B.E."/>
            <person name="Wall J.D."/>
            <person name="Visel A."/>
            <person name="Bristow J."/>
            <person name="Blow M.J."/>
            <person name="Arkin A.P."/>
            <person name="Deutschbauer A.M."/>
        </authorList>
    </citation>
    <scope>NUCLEOTIDE SEQUENCE [LARGE SCALE GENOMIC DNA]</scope>
    <source>
        <strain evidence="6 7">FW300-N2E3</strain>
    </source>
</reference>